<name>A0ABP9HP40_9ACTN</name>
<dbReference type="RefSeq" id="WP_345711822.1">
    <property type="nucleotide sequence ID" value="NZ_BAABIL010000198.1"/>
</dbReference>
<dbReference type="InterPro" id="IPR000550">
    <property type="entry name" value="Hppk"/>
</dbReference>
<comment type="caution">
    <text evidence="10">The sequence shown here is derived from an EMBL/GenBank/DDBJ whole genome shotgun (WGS) entry which is preliminary data.</text>
</comment>
<keyword evidence="7" id="KW-0067">ATP-binding</keyword>
<keyword evidence="5" id="KW-0547">Nucleotide-binding</keyword>
<keyword evidence="11" id="KW-1185">Reference proteome</keyword>
<evidence type="ECO:0000256" key="6">
    <source>
        <dbReference type="ARBA" id="ARBA00022777"/>
    </source>
</evidence>
<evidence type="ECO:0000313" key="10">
    <source>
        <dbReference type="EMBL" id="GAA4974922.1"/>
    </source>
</evidence>
<keyword evidence="8" id="KW-0289">Folate biosynthesis</keyword>
<dbReference type="Gene3D" id="3.30.70.560">
    <property type="entry name" value="7,8-Dihydro-6-hydroxymethylpterin-pyrophosphokinase HPPK"/>
    <property type="match status" value="1"/>
</dbReference>
<sequence>MSPVPGPVPGPVPAVLAAAPGREVPAVLALGTNLGDRAAVLRSAVAALRAVAGVRVRAVSPVVETAPVGGVPQPDYLNAVVLVSTSLSPLALLEACQAVEAAHGRDRSPAAVRWGARTLDVDVVDVAGLVAACPRLQLPHPGAARRAFVLAPWHALDPAARLPGPGGGAVADLLAGAEDRDGVRPAADVLEGVL</sequence>
<protein>
    <recommendedName>
        <fullName evidence="3">2-amino-4-hydroxy-6-hydroxymethyldihydropteridine diphosphokinase</fullName>
        <ecNumber evidence="3">2.7.6.3</ecNumber>
    </recommendedName>
</protein>
<dbReference type="PROSITE" id="PS00794">
    <property type="entry name" value="HPPK"/>
    <property type="match status" value="1"/>
</dbReference>
<evidence type="ECO:0000256" key="1">
    <source>
        <dbReference type="ARBA" id="ARBA00000198"/>
    </source>
</evidence>
<evidence type="ECO:0000256" key="2">
    <source>
        <dbReference type="ARBA" id="ARBA00005051"/>
    </source>
</evidence>
<evidence type="ECO:0000256" key="4">
    <source>
        <dbReference type="ARBA" id="ARBA00022679"/>
    </source>
</evidence>
<evidence type="ECO:0000256" key="8">
    <source>
        <dbReference type="ARBA" id="ARBA00022909"/>
    </source>
</evidence>
<dbReference type="CDD" id="cd00483">
    <property type="entry name" value="HPPK"/>
    <property type="match status" value="1"/>
</dbReference>
<evidence type="ECO:0000256" key="5">
    <source>
        <dbReference type="ARBA" id="ARBA00022741"/>
    </source>
</evidence>
<dbReference type="Proteomes" id="UP001501195">
    <property type="component" value="Unassembled WGS sequence"/>
</dbReference>
<accession>A0ABP9HP40</accession>
<keyword evidence="4" id="KW-0808">Transferase</keyword>
<comment type="pathway">
    <text evidence="2">Cofactor biosynthesis; tetrahydrofolate biosynthesis; 2-amino-4-hydroxy-6-hydroxymethyl-7,8-dihydropteridine diphosphate from 7,8-dihydroneopterin triphosphate: step 4/4.</text>
</comment>
<reference evidence="11" key="1">
    <citation type="journal article" date="2019" name="Int. J. Syst. Evol. Microbiol.">
        <title>The Global Catalogue of Microorganisms (GCM) 10K type strain sequencing project: providing services to taxonomists for standard genome sequencing and annotation.</title>
        <authorList>
            <consortium name="The Broad Institute Genomics Platform"/>
            <consortium name="The Broad Institute Genome Sequencing Center for Infectious Disease"/>
            <person name="Wu L."/>
            <person name="Ma J."/>
        </authorList>
    </citation>
    <scope>NUCLEOTIDE SEQUENCE [LARGE SCALE GENOMIC DNA]</scope>
    <source>
        <strain evidence="11">JCM 18126</strain>
    </source>
</reference>
<feature type="domain" description="7,8-dihydro-6-hydroxymethylpterin-pyrophosphokinase" evidence="9">
    <location>
        <begin position="113"/>
        <end position="124"/>
    </location>
</feature>
<dbReference type="PANTHER" id="PTHR43071:SF1">
    <property type="entry name" value="2-AMINO-4-HYDROXY-6-HYDROXYMETHYLDIHYDROPTERIDINE PYROPHOSPHOKINASE"/>
    <property type="match status" value="1"/>
</dbReference>
<dbReference type="InterPro" id="IPR035907">
    <property type="entry name" value="Hppk_sf"/>
</dbReference>
<dbReference type="EC" id="2.7.6.3" evidence="3"/>
<evidence type="ECO:0000313" key="11">
    <source>
        <dbReference type="Proteomes" id="UP001501195"/>
    </source>
</evidence>
<proteinExistence type="predicted"/>
<dbReference type="EMBL" id="BAABIL010000198">
    <property type="protein sequence ID" value="GAA4974922.1"/>
    <property type="molecule type" value="Genomic_DNA"/>
</dbReference>
<dbReference type="SUPFAM" id="SSF55083">
    <property type="entry name" value="6-hydroxymethyl-7,8-dihydropterin pyrophosphokinase, HPPK"/>
    <property type="match status" value="1"/>
</dbReference>
<gene>
    <name evidence="10" type="ORF">GCM10023225_15040</name>
</gene>
<evidence type="ECO:0000256" key="7">
    <source>
        <dbReference type="ARBA" id="ARBA00022840"/>
    </source>
</evidence>
<evidence type="ECO:0000259" key="9">
    <source>
        <dbReference type="PROSITE" id="PS00794"/>
    </source>
</evidence>
<organism evidence="10 11">
    <name type="scientific">Kineococcus glutinatus</name>
    <dbReference type="NCBI Taxonomy" id="1070872"/>
    <lineage>
        <taxon>Bacteria</taxon>
        <taxon>Bacillati</taxon>
        <taxon>Actinomycetota</taxon>
        <taxon>Actinomycetes</taxon>
        <taxon>Kineosporiales</taxon>
        <taxon>Kineosporiaceae</taxon>
        <taxon>Kineococcus</taxon>
    </lineage>
</organism>
<keyword evidence="6" id="KW-0418">Kinase</keyword>
<comment type="catalytic activity">
    <reaction evidence="1">
        <text>6-hydroxymethyl-7,8-dihydropterin + ATP = (7,8-dihydropterin-6-yl)methyl diphosphate + AMP + H(+)</text>
        <dbReference type="Rhea" id="RHEA:11412"/>
        <dbReference type="ChEBI" id="CHEBI:15378"/>
        <dbReference type="ChEBI" id="CHEBI:30616"/>
        <dbReference type="ChEBI" id="CHEBI:44841"/>
        <dbReference type="ChEBI" id="CHEBI:72950"/>
        <dbReference type="ChEBI" id="CHEBI:456215"/>
        <dbReference type="EC" id="2.7.6.3"/>
    </reaction>
</comment>
<dbReference type="Pfam" id="PF01288">
    <property type="entry name" value="HPPK"/>
    <property type="match status" value="1"/>
</dbReference>
<dbReference type="PANTHER" id="PTHR43071">
    <property type="entry name" value="2-AMINO-4-HYDROXY-6-HYDROXYMETHYLDIHYDROPTERIDINE PYROPHOSPHOKINASE"/>
    <property type="match status" value="1"/>
</dbReference>
<evidence type="ECO:0000256" key="3">
    <source>
        <dbReference type="ARBA" id="ARBA00013253"/>
    </source>
</evidence>
<dbReference type="NCBIfam" id="TIGR01498">
    <property type="entry name" value="folK"/>
    <property type="match status" value="1"/>
</dbReference>